<name>A0AAT9HEB0_9ACTN</name>
<feature type="region of interest" description="Disordered" evidence="1">
    <location>
        <begin position="8"/>
        <end position="29"/>
    </location>
</feature>
<feature type="compositionally biased region" description="Basic and acidic residues" evidence="1">
    <location>
        <begin position="8"/>
        <end position="27"/>
    </location>
</feature>
<organism evidence="2">
    <name type="scientific">Streptomyces haneummycinicus</name>
    <dbReference type="NCBI Taxonomy" id="3074435"/>
    <lineage>
        <taxon>Bacteria</taxon>
        <taxon>Bacillati</taxon>
        <taxon>Actinomycetota</taxon>
        <taxon>Actinomycetes</taxon>
        <taxon>Kitasatosporales</taxon>
        <taxon>Streptomycetaceae</taxon>
        <taxon>Streptomyces</taxon>
    </lineage>
</organism>
<reference evidence="2" key="2">
    <citation type="submission" date="2024-07" db="EMBL/GenBank/DDBJ databases">
        <title>Streptomyces haneummycinica sp. nov., a new antibiotic-producing actinobacterium isolated from marine sediment.</title>
        <authorList>
            <person name="Uemura M."/>
            <person name="Hamada M."/>
            <person name="Hirano S."/>
            <person name="Kobayashi K."/>
            <person name="Ohshiro T."/>
            <person name="Kobayashi T."/>
            <person name="Terahara T."/>
        </authorList>
    </citation>
    <scope>NUCLEOTIDE SEQUENCE</scope>
    <source>
        <strain evidence="2">KM77-8</strain>
    </source>
</reference>
<sequence>MVLLGEHLGGREHRGLPARVDDGEHGAQRHHRLPAADLALEQAVHGVFGGEVGEDLGGDLPLALGEGEGEAVVEGGEEAVGLGAAGDGGKVRVGVAAAGEGDLEDEGLVPFEAGAGVLDVRLGVRAVDLEECLGQGGESAARAQGVREGSTASWALGRTVWRALPIFQDSSLAVAG</sequence>
<dbReference type="AlphaFoldDB" id="A0AAT9HEB0"/>
<proteinExistence type="predicted"/>
<protein>
    <submittedName>
        <fullName evidence="2">Uncharacterized protein</fullName>
    </submittedName>
</protein>
<gene>
    <name evidence="2" type="ORF">SHKM778_20330</name>
</gene>
<accession>A0AAT9HEB0</accession>
<dbReference type="EMBL" id="AP035768">
    <property type="protein sequence ID" value="BFO15645.1"/>
    <property type="molecule type" value="Genomic_DNA"/>
</dbReference>
<evidence type="ECO:0000313" key="2">
    <source>
        <dbReference type="EMBL" id="BFO15645.1"/>
    </source>
</evidence>
<reference evidence="2" key="1">
    <citation type="submission" date="2024-06" db="EMBL/GenBank/DDBJ databases">
        <authorList>
            <consortium name="consrtm"/>
            <person name="Uemura M."/>
            <person name="Terahara T."/>
        </authorList>
    </citation>
    <scope>NUCLEOTIDE SEQUENCE</scope>
    <source>
        <strain evidence="2">KM77-8</strain>
    </source>
</reference>
<evidence type="ECO:0000256" key="1">
    <source>
        <dbReference type="SAM" id="MobiDB-lite"/>
    </source>
</evidence>